<dbReference type="Pfam" id="PF00128">
    <property type="entry name" value="Alpha-amylase"/>
    <property type="match status" value="1"/>
</dbReference>
<dbReference type="RefSeq" id="WP_201635424.1">
    <property type="nucleotide sequence ID" value="NZ_CP068046.1"/>
</dbReference>
<reference evidence="2 3" key="1">
    <citation type="submission" date="2021-01" db="EMBL/GenBank/DDBJ databases">
        <title>Genome seq and assembly of Devosia sp. LEGU1.</title>
        <authorList>
            <person name="Chhetri G."/>
        </authorList>
    </citation>
    <scope>NUCLEOTIDE SEQUENCE [LARGE SCALE GENOMIC DNA]</scope>
    <source>
        <strain evidence="2 3">LEGU1</strain>
    </source>
</reference>
<name>A0ABX7C7L6_9HYPH</name>
<dbReference type="InterPro" id="IPR006047">
    <property type="entry name" value="GH13_cat_dom"/>
</dbReference>
<organism evidence="2 3">
    <name type="scientific">Devosia rhizoryzae</name>
    <dbReference type="NCBI Taxonomy" id="2774137"/>
    <lineage>
        <taxon>Bacteria</taxon>
        <taxon>Pseudomonadati</taxon>
        <taxon>Pseudomonadota</taxon>
        <taxon>Alphaproteobacteria</taxon>
        <taxon>Hyphomicrobiales</taxon>
        <taxon>Devosiaceae</taxon>
        <taxon>Devosia</taxon>
    </lineage>
</organism>
<dbReference type="InterPro" id="IPR017853">
    <property type="entry name" value="GH"/>
</dbReference>
<sequence length="877" mass="97165">MPKPQPRASYRLQLNKDFTFAHVEQIADFLGKLGISHAYLSPILKARAGSTHGYDTVDHTIINPELGSVEDFRRMAGKLKQHGIGIILDIVPNHMGVGGADNPYWLDLLEWGRDSQYATWFDVNWAPSEPSLNNKVLVPFLGCAFGEALETGRLALNFDKAAGSFAAWAEDSHKLPIDPRSYGDILQHGETTLQTLATAIDGMMGSQEAEGLKARLAEADAAELETIVAHFNSAEGREDFAKLIERQNWRAARYSVAADDINYRRFFIVSDLGAIRIEDEAVFDHAHRLIFQLVEEGLVDGLRIDHIDGLYDPKGYALRLREKCPRPIYLVVEKILADDEPLRADWGVDGTTGYEFANAVAQLLTNPEAEAPLTRLYEDFTGRTETLDELERKAKLEIIDYEMAAELDALTVRLCALAKSNRATSDLTRNSIRNGLRHFVASMQVYRSYVDGSELDPLDAKNIEAALDQARVMAPTLDPAVFDFIGKVATGGLVAEGYDRAEALEAAGRLQQYTGPVMAKGLEDTALYQYNRLLALSDVGEKPDRFSAGVEHFHTFNQQRAEQAPLGMLTSSSHDTKRGEDVRAHIAALSLIPDEWEQAVQRWSGMLEAAGIGEIDRNDLYYIFQQIIGAWPAEFAIDIPDKALETFRTRSQAAMMKAVREGRRNSSWTAPVEDYEAKLDTVIATLLDAQGPLFADLRAFADQLGPLALRNSLIAATLKLTSPGMPDIYQGAELYEQSMVDPDNRRPVDFGHREELLSNLAEPEALLANWPTGAAKLSVIHRLLQLRKELPDLFTQGSYEPITVENDPNKRALAFIRKLDNQQVLVVAWLGLADEIGTASLPIDLARWKPVLSDQKSTGTSLSDLLGPLPVAVFRSA</sequence>
<dbReference type="Gene3D" id="3.20.20.80">
    <property type="entry name" value="Glycosidases"/>
    <property type="match status" value="3"/>
</dbReference>
<dbReference type="InterPro" id="IPR013797">
    <property type="entry name" value="Maltooligo_trehalose_synth_4"/>
</dbReference>
<dbReference type="SMART" id="SM00642">
    <property type="entry name" value="Aamy"/>
    <property type="match status" value="1"/>
</dbReference>
<dbReference type="NCBIfam" id="TIGR02401">
    <property type="entry name" value="trehalose_TreY"/>
    <property type="match status" value="1"/>
</dbReference>
<dbReference type="EMBL" id="CP068046">
    <property type="protein sequence ID" value="QQR40249.1"/>
    <property type="molecule type" value="Genomic_DNA"/>
</dbReference>
<dbReference type="PANTHER" id="PTHR10357:SF216">
    <property type="entry name" value="MALTOOLIGOSYL TREHALOSE SYNTHASE-RELATED"/>
    <property type="match status" value="1"/>
</dbReference>
<evidence type="ECO:0000313" key="2">
    <source>
        <dbReference type="EMBL" id="QQR40249.1"/>
    </source>
</evidence>
<keyword evidence="3" id="KW-1185">Reference proteome</keyword>
<dbReference type="InterPro" id="IPR012767">
    <property type="entry name" value="Trehalose_TreY"/>
</dbReference>
<proteinExistence type="predicted"/>
<dbReference type="PANTHER" id="PTHR10357">
    <property type="entry name" value="ALPHA-AMYLASE FAMILY MEMBER"/>
    <property type="match status" value="1"/>
</dbReference>
<dbReference type="SUPFAM" id="SSF51445">
    <property type="entry name" value="(Trans)glycosidases"/>
    <property type="match status" value="1"/>
</dbReference>
<protein>
    <submittedName>
        <fullName evidence="2">Malto-oligosyltrehalose synthase</fullName>
    </submittedName>
</protein>
<dbReference type="CDD" id="cd11336">
    <property type="entry name" value="AmyAc_MTSase"/>
    <property type="match status" value="1"/>
</dbReference>
<feature type="domain" description="Glycosyl hydrolase family 13 catalytic" evidence="1">
    <location>
        <begin position="18"/>
        <end position="787"/>
    </location>
</feature>
<dbReference type="Gene3D" id="1.10.10.470">
    <property type="entry name" value="Maltooligosyl trehalose synthase, domain 4"/>
    <property type="match status" value="1"/>
</dbReference>
<evidence type="ECO:0000313" key="3">
    <source>
        <dbReference type="Proteomes" id="UP000595857"/>
    </source>
</evidence>
<dbReference type="Proteomes" id="UP000595857">
    <property type="component" value="Chromosome"/>
</dbReference>
<evidence type="ECO:0000259" key="1">
    <source>
        <dbReference type="SMART" id="SM00642"/>
    </source>
</evidence>
<accession>A0ABX7C7L6</accession>
<gene>
    <name evidence="2" type="primary">treY</name>
    <name evidence="2" type="ORF">JI748_04350</name>
</gene>